<gene>
    <name evidence="1" type="ORF">CM240_2778</name>
</gene>
<evidence type="ECO:0000313" key="2">
    <source>
        <dbReference type="Proteomes" id="UP000019426"/>
    </source>
</evidence>
<dbReference type="OrthoDB" id="9766361at2"/>
<name>W6SJM2_9CLOT</name>
<dbReference type="STRING" id="1216932.CM240_2778"/>
<protein>
    <submittedName>
        <fullName evidence="1">Uncharacterized protein</fullName>
    </submittedName>
</protein>
<organism evidence="1 2">
    <name type="scientific">Clostridium bornimense</name>
    <dbReference type="NCBI Taxonomy" id="1216932"/>
    <lineage>
        <taxon>Bacteria</taxon>
        <taxon>Bacillati</taxon>
        <taxon>Bacillota</taxon>
        <taxon>Clostridia</taxon>
        <taxon>Eubacteriales</taxon>
        <taxon>Clostridiaceae</taxon>
        <taxon>Clostridium</taxon>
    </lineage>
</organism>
<dbReference type="RefSeq" id="WP_044040084.1">
    <property type="nucleotide sequence ID" value="NZ_HG917869.1"/>
</dbReference>
<proteinExistence type="predicted"/>
<dbReference type="InterPro" id="IPR009003">
    <property type="entry name" value="Peptidase_S1_PA"/>
</dbReference>
<accession>W6SJM2</accession>
<dbReference type="PATRIC" id="fig|1216932.3.peg.2741"/>
<dbReference type="Gene3D" id="2.40.10.10">
    <property type="entry name" value="Trypsin-like serine proteases"/>
    <property type="match status" value="2"/>
</dbReference>
<evidence type="ECO:0000313" key="1">
    <source>
        <dbReference type="EMBL" id="CDM69895.1"/>
    </source>
</evidence>
<reference evidence="1 2" key="1">
    <citation type="submission" date="2013-11" db="EMBL/GenBank/DDBJ databases">
        <title>Complete genome sequence of Clostridum sp. M2/40.</title>
        <authorList>
            <person name="Wibberg D."/>
            <person name="Puehler A."/>
            <person name="Schlueter A."/>
        </authorList>
    </citation>
    <scope>NUCLEOTIDE SEQUENCE [LARGE SCALE GENOMIC DNA]</scope>
    <source>
        <strain evidence="2">M2/40</strain>
    </source>
</reference>
<dbReference type="SUPFAM" id="SSF50494">
    <property type="entry name" value="Trypsin-like serine proteases"/>
    <property type="match status" value="1"/>
</dbReference>
<dbReference type="EMBL" id="HG917869">
    <property type="protein sequence ID" value="CDM69895.1"/>
    <property type="molecule type" value="Genomic_DNA"/>
</dbReference>
<dbReference type="Proteomes" id="UP000019426">
    <property type="component" value="Chromosome M2/40_rep2"/>
</dbReference>
<dbReference type="HOGENOM" id="CLU_072546_1_0_9"/>
<dbReference type="Pfam" id="PF13365">
    <property type="entry name" value="Trypsin_2"/>
    <property type="match status" value="1"/>
</dbReference>
<dbReference type="AlphaFoldDB" id="W6SJM2"/>
<dbReference type="eggNOG" id="COG0265">
    <property type="taxonomic scope" value="Bacteria"/>
</dbReference>
<dbReference type="InterPro" id="IPR043504">
    <property type="entry name" value="Peptidase_S1_PA_chymotrypsin"/>
</dbReference>
<sequence length="256" mass="28405">MNINDLSTQLLYTTVPIFGIKSDGSQVSGTGFIFSIFDKDDTSKSIPLLITNYHVMEDVINGFIEFSLAENNMPIKGKSIRINFDGDVLKNKLGSLDLIAIPLADALNNLNKNNINVFYRTISKEMIPTTSQVEELSALEQITFIGYPSGLYDNYNKTSLIRQGITATPIWNDFKGEPIFLIDAGVFPGSSGSPVFIYNQGSYPTKDGISIGSRLLFVGIISETILRQGTTYLDLGRVINSRAMYNELENIMRPYI</sequence>
<dbReference type="KEGG" id="clt:CM240_2778"/>
<keyword evidence="2" id="KW-1185">Reference proteome</keyword>